<dbReference type="GO" id="GO:0015629">
    <property type="term" value="C:actin cytoskeleton"/>
    <property type="evidence" value="ECO:0007669"/>
    <property type="project" value="InterPro"/>
</dbReference>
<reference evidence="1 2" key="1">
    <citation type="submission" date="2016-07" db="EMBL/GenBank/DDBJ databases">
        <title>Pervasive Adenine N6-methylation of Active Genes in Fungi.</title>
        <authorList>
            <consortium name="DOE Joint Genome Institute"/>
            <person name="Mondo S.J."/>
            <person name="Dannebaum R.O."/>
            <person name="Kuo R.C."/>
            <person name="Labutti K."/>
            <person name="Haridas S."/>
            <person name="Kuo A."/>
            <person name="Salamov A."/>
            <person name="Ahrendt S.R."/>
            <person name="Lipzen A."/>
            <person name="Sullivan W."/>
            <person name="Andreopoulos W.B."/>
            <person name="Clum A."/>
            <person name="Lindquist E."/>
            <person name="Daum C."/>
            <person name="Ramamoorthy G.K."/>
            <person name="Gryganskyi A."/>
            <person name="Culley D."/>
            <person name="Magnuson J.K."/>
            <person name="James T.Y."/>
            <person name="O'Malley M.A."/>
            <person name="Stajich J.E."/>
            <person name="Spatafora J.W."/>
            <person name="Visel A."/>
            <person name="Grigoriev I.V."/>
        </authorList>
    </citation>
    <scope>NUCLEOTIDE SEQUENCE [LARGE SCALE GENOMIC DNA]</scope>
    <source>
        <strain evidence="1 2">NRRL 3301</strain>
    </source>
</reference>
<dbReference type="STRING" id="101127.A0A1X2G5Q8"/>
<organism evidence="1 2">
    <name type="scientific">Hesseltinella vesiculosa</name>
    <dbReference type="NCBI Taxonomy" id="101127"/>
    <lineage>
        <taxon>Eukaryota</taxon>
        <taxon>Fungi</taxon>
        <taxon>Fungi incertae sedis</taxon>
        <taxon>Mucoromycota</taxon>
        <taxon>Mucoromycotina</taxon>
        <taxon>Mucoromycetes</taxon>
        <taxon>Mucorales</taxon>
        <taxon>Cunninghamellaceae</taxon>
        <taxon>Hesseltinella</taxon>
    </lineage>
</organism>
<dbReference type="SUPFAM" id="SSF69318">
    <property type="entry name" value="Integrin alpha N-terminal domain"/>
    <property type="match status" value="1"/>
</dbReference>
<dbReference type="GO" id="GO:0034198">
    <property type="term" value="P:cellular response to amino acid starvation"/>
    <property type="evidence" value="ECO:0007669"/>
    <property type="project" value="TreeGrafter"/>
</dbReference>
<evidence type="ECO:0008006" key="3">
    <source>
        <dbReference type="Google" id="ProtNLM"/>
    </source>
</evidence>
<accession>A0A1X2G5Q8</accession>
<gene>
    <name evidence="1" type="ORF">DM01DRAFT_1410918</name>
</gene>
<keyword evidence="2" id="KW-1185">Reference proteome</keyword>
<dbReference type="InterPro" id="IPR029982">
    <property type="entry name" value="Kptn"/>
</dbReference>
<dbReference type="EMBL" id="MCGT01000041">
    <property type="protein sequence ID" value="ORX45716.1"/>
    <property type="molecule type" value="Genomic_DNA"/>
</dbReference>
<dbReference type="OrthoDB" id="10267127at2759"/>
<dbReference type="GO" id="GO:0051015">
    <property type="term" value="F:actin filament binding"/>
    <property type="evidence" value="ECO:0007669"/>
    <property type="project" value="TreeGrafter"/>
</dbReference>
<dbReference type="Proteomes" id="UP000242146">
    <property type="component" value="Unassembled WGS sequence"/>
</dbReference>
<dbReference type="GO" id="GO:0007015">
    <property type="term" value="P:actin filament organization"/>
    <property type="evidence" value="ECO:0007669"/>
    <property type="project" value="InterPro"/>
</dbReference>
<protein>
    <recommendedName>
        <fullName evidence="3">Integrin alpha N-terminal domain-containing protein</fullName>
    </recommendedName>
</protein>
<dbReference type="PANTHER" id="PTHR15435">
    <property type="entry name" value="KICSTOR COMPLEX PROTEIN KAPTIN"/>
    <property type="match status" value="1"/>
</dbReference>
<evidence type="ECO:0000313" key="2">
    <source>
        <dbReference type="Proteomes" id="UP000242146"/>
    </source>
</evidence>
<dbReference type="InterPro" id="IPR028994">
    <property type="entry name" value="Integrin_alpha_N"/>
</dbReference>
<evidence type="ECO:0000313" key="1">
    <source>
        <dbReference type="EMBL" id="ORX45716.1"/>
    </source>
</evidence>
<dbReference type="GO" id="GO:1904262">
    <property type="term" value="P:negative regulation of TORC1 signaling"/>
    <property type="evidence" value="ECO:0007669"/>
    <property type="project" value="TreeGrafter"/>
</dbReference>
<dbReference type="PANTHER" id="PTHR15435:SF2">
    <property type="entry name" value="KICSTOR COMPLEX PROTEIN KAPTIN"/>
    <property type="match status" value="1"/>
</dbReference>
<sequence length="466" mass="53065">MANVDDDLYQETHYARFGYERTNIYGVASFQSSLPTYMEKPVDFPSSQHEKVTDTDLPLEPKERLSKPRQHLITASASELTVFISNDGHWNCLCLDLGLFAGKSEVISIDAFETEDPDQDDQYLIFGMAVAEKADAESENGSPSFTLRLYGHDTPVKGYLETSIASITESSQIIPLEYAPMQLTHTRIRYKGESRPAFLLALIDGSIQMYVQDQGSRQFERIIDDCPIPLFQKIYDQRAGVSFMHIYDRPDGGRVICTGGQRGELFLAFYDPDGNEKKLYQSRVFSPVTSVQIFQPRAPNTIDEDDLSLVVTSAIERATVYRSICTHGLSNSRVLPQSSQFDSVLCSHVADVDWDGEREILIGTYGRQLIIYKQVAGTQEYNILWRRQFAYPLYRIMHLDLNCDGLDELLVMTMYGVHILQPNLQKAKAKLLDAIQYIEGSKKQKLDMMNEFREQQELEEAIVFEQ</sequence>
<proteinExistence type="predicted"/>
<comment type="caution">
    <text evidence="1">The sequence shown here is derived from an EMBL/GenBank/DDBJ whole genome shotgun (WGS) entry which is preliminary data.</text>
</comment>
<name>A0A1X2G5Q8_9FUNG</name>
<dbReference type="AlphaFoldDB" id="A0A1X2G5Q8"/>